<evidence type="ECO:0000313" key="1">
    <source>
        <dbReference type="EMBL" id="KAF8673326.1"/>
    </source>
</evidence>
<name>A0A835AUX1_9POAL</name>
<reference evidence="1" key="1">
    <citation type="submission" date="2020-07" db="EMBL/GenBank/DDBJ databases">
        <title>Genome sequence and genetic diversity analysis of an under-domesticated orphan crop, white fonio (Digitaria exilis).</title>
        <authorList>
            <person name="Bennetzen J.L."/>
            <person name="Chen S."/>
            <person name="Ma X."/>
            <person name="Wang X."/>
            <person name="Yssel A.E.J."/>
            <person name="Chaluvadi S.R."/>
            <person name="Johnson M."/>
            <person name="Gangashetty P."/>
            <person name="Hamidou F."/>
            <person name="Sanogo M.D."/>
            <person name="Zwaenepoel A."/>
            <person name="Wallace J."/>
            <person name="Van De Peer Y."/>
            <person name="Van Deynze A."/>
        </authorList>
    </citation>
    <scope>NUCLEOTIDE SEQUENCE</scope>
    <source>
        <tissue evidence="1">Leaves</tissue>
    </source>
</reference>
<protein>
    <submittedName>
        <fullName evidence="1">Uncharacterized protein</fullName>
    </submittedName>
</protein>
<sequence>MGQLATMMEYTLLWHRIPLSPMLPLMDHTGNNLQAILLSI</sequence>
<gene>
    <name evidence="1" type="ORF">HU200_048884</name>
</gene>
<evidence type="ECO:0000313" key="2">
    <source>
        <dbReference type="Proteomes" id="UP000636709"/>
    </source>
</evidence>
<dbReference type="Proteomes" id="UP000636709">
    <property type="component" value="Unassembled WGS sequence"/>
</dbReference>
<comment type="caution">
    <text evidence="1">The sequence shown here is derived from an EMBL/GenBank/DDBJ whole genome shotgun (WGS) entry which is preliminary data.</text>
</comment>
<organism evidence="1 2">
    <name type="scientific">Digitaria exilis</name>
    <dbReference type="NCBI Taxonomy" id="1010633"/>
    <lineage>
        <taxon>Eukaryota</taxon>
        <taxon>Viridiplantae</taxon>
        <taxon>Streptophyta</taxon>
        <taxon>Embryophyta</taxon>
        <taxon>Tracheophyta</taxon>
        <taxon>Spermatophyta</taxon>
        <taxon>Magnoliopsida</taxon>
        <taxon>Liliopsida</taxon>
        <taxon>Poales</taxon>
        <taxon>Poaceae</taxon>
        <taxon>PACMAD clade</taxon>
        <taxon>Panicoideae</taxon>
        <taxon>Panicodae</taxon>
        <taxon>Paniceae</taxon>
        <taxon>Anthephorinae</taxon>
        <taxon>Digitaria</taxon>
    </lineage>
</organism>
<accession>A0A835AUX1</accession>
<dbReference type="EMBL" id="JACEFO010002208">
    <property type="protein sequence ID" value="KAF8673326.1"/>
    <property type="molecule type" value="Genomic_DNA"/>
</dbReference>
<keyword evidence="2" id="KW-1185">Reference proteome</keyword>
<proteinExistence type="predicted"/>
<dbReference type="AlphaFoldDB" id="A0A835AUX1"/>